<organism evidence="1 2">
    <name type="scientific">Lactococcus lactis subsp. cremoris</name>
    <name type="common">Streptococcus cremoris</name>
    <dbReference type="NCBI Taxonomy" id="1359"/>
    <lineage>
        <taxon>Bacteria</taxon>
        <taxon>Bacillati</taxon>
        <taxon>Bacillota</taxon>
        <taxon>Bacilli</taxon>
        <taxon>Lactobacillales</taxon>
        <taxon>Streptococcaceae</taxon>
        <taxon>Lactococcus</taxon>
    </lineage>
</organism>
<protein>
    <submittedName>
        <fullName evidence="1">DUF2513 domain-containing protein</fullName>
    </submittedName>
</protein>
<reference evidence="1 2" key="1">
    <citation type="journal article" date="2017" name="BMC Genomics">
        <title>Comparative and functional genomics of the Lactococcus lactis taxon; insights into evolution and niche adaptation.</title>
        <authorList>
            <person name="Kelleher P."/>
            <person name="Bottacini F."/>
            <person name="Mahony J."/>
            <person name="Kilcawley K.N."/>
            <person name="van Sinderen D."/>
        </authorList>
    </citation>
    <scope>NUCLEOTIDE SEQUENCE [LARGE SCALE GENOMIC DNA]</scope>
    <source>
        <strain evidence="1 2">JM3</strain>
    </source>
</reference>
<dbReference type="Pfam" id="PF10711">
    <property type="entry name" value="DUF2513"/>
    <property type="match status" value="1"/>
</dbReference>
<dbReference type="Proteomes" id="UP000192161">
    <property type="component" value="Chromosome"/>
</dbReference>
<name>A0AA34TKB5_LACLC</name>
<dbReference type="RefSeq" id="WP_063282574.1">
    <property type="nucleotide sequence ID" value="NZ_JARUWL010000059.1"/>
</dbReference>
<accession>A0AA34TKB5</accession>
<gene>
    <name evidence="1" type="ORF">LLJM3_2045</name>
</gene>
<evidence type="ECO:0000313" key="2">
    <source>
        <dbReference type="Proteomes" id="UP000192161"/>
    </source>
</evidence>
<dbReference type="EMBL" id="CP015901">
    <property type="protein sequence ID" value="ARE24222.2"/>
    <property type="molecule type" value="Genomic_DNA"/>
</dbReference>
<proteinExistence type="predicted"/>
<evidence type="ECO:0000313" key="1">
    <source>
        <dbReference type="EMBL" id="ARE24222.2"/>
    </source>
</evidence>
<sequence length="121" mass="13692">MSDMKLNHDCVRDFLLDIEENQKLGYAYGSEDIGRHLLQYTDEEIIYSIQQLSQANLINATAIYSMDLIGSYVISGITWDGNKFLDGVRDQDKWSKIKDVTKSGSMFALKATVTAMISHSF</sequence>
<dbReference type="InterPro" id="IPR019650">
    <property type="entry name" value="DUF2513"/>
</dbReference>
<dbReference type="AlphaFoldDB" id="A0AA34TKB5"/>